<feature type="compositionally biased region" description="Basic and acidic residues" evidence="4">
    <location>
        <begin position="519"/>
        <end position="530"/>
    </location>
</feature>
<reference evidence="7" key="1">
    <citation type="journal article" date="2019" name="Curr. Biol.">
        <title>Genome Sequence of Striga asiatica Provides Insight into the Evolution of Plant Parasitism.</title>
        <authorList>
            <person name="Yoshida S."/>
            <person name="Kim S."/>
            <person name="Wafula E.K."/>
            <person name="Tanskanen J."/>
            <person name="Kim Y.M."/>
            <person name="Honaas L."/>
            <person name="Yang Z."/>
            <person name="Spallek T."/>
            <person name="Conn C.E."/>
            <person name="Ichihashi Y."/>
            <person name="Cheong K."/>
            <person name="Cui S."/>
            <person name="Der J.P."/>
            <person name="Gundlach H."/>
            <person name="Jiao Y."/>
            <person name="Hori C."/>
            <person name="Ishida J.K."/>
            <person name="Kasahara H."/>
            <person name="Kiba T."/>
            <person name="Kim M.S."/>
            <person name="Koo N."/>
            <person name="Laohavisit A."/>
            <person name="Lee Y.H."/>
            <person name="Lumba S."/>
            <person name="McCourt P."/>
            <person name="Mortimer J.C."/>
            <person name="Mutuku J.M."/>
            <person name="Nomura T."/>
            <person name="Sasaki-Sekimoto Y."/>
            <person name="Seto Y."/>
            <person name="Wang Y."/>
            <person name="Wakatake T."/>
            <person name="Sakakibara H."/>
            <person name="Demura T."/>
            <person name="Yamaguchi S."/>
            <person name="Yoneyama K."/>
            <person name="Manabe R.I."/>
            <person name="Nelson D.C."/>
            <person name="Schulman A.H."/>
            <person name="Timko M.P."/>
            <person name="dePamphilis C.W."/>
            <person name="Choi D."/>
            <person name="Shirasu K."/>
        </authorList>
    </citation>
    <scope>NUCLEOTIDE SEQUENCE [LARGE SCALE GENOMIC DNA]</scope>
    <source>
        <strain evidence="7">cv. UVA1</strain>
    </source>
</reference>
<name>A0A5A7QI97_STRAF</name>
<comment type="subcellular location">
    <subcellularLocation>
        <location evidence="1">Nucleus</location>
    </subcellularLocation>
</comment>
<feature type="region of interest" description="Disordered" evidence="4">
    <location>
        <begin position="204"/>
        <end position="329"/>
    </location>
</feature>
<evidence type="ECO:0000256" key="2">
    <source>
        <dbReference type="ARBA" id="ARBA00023125"/>
    </source>
</evidence>
<dbReference type="GO" id="GO:0000786">
    <property type="term" value="C:nucleosome"/>
    <property type="evidence" value="ECO:0007669"/>
    <property type="project" value="InterPro"/>
</dbReference>
<dbReference type="GO" id="GO:0005730">
    <property type="term" value="C:nucleolus"/>
    <property type="evidence" value="ECO:0007669"/>
    <property type="project" value="TreeGrafter"/>
</dbReference>
<feature type="compositionally biased region" description="Basic and acidic residues" evidence="4">
    <location>
        <begin position="282"/>
        <end position="293"/>
    </location>
</feature>
<dbReference type="Proteomes" id="UP000325081">
    <property type="component" value="Unassembled WGS sequence"/>
</dbReference>
<gene>
    <name evidence="6" type="ORF">STAS_21554</name>
</gene>
<dbReference type="GO" id="GO:0030261">
    <property type="term" value="P:chromosome condensation"/>
    <property type="evidence" value="ECO:0007669"/>
    <property type="project" value="TreeGrafter"/>
</dbReference>
<evidence type="ECO:0000256" key="4">
    <source>
        <dbReference type="SAM" id="MobiDB-lite"/>
    </source>
</evidence>
<feature type="domain" description="H15" evidence="5">
    <location>
        <begin position="70"/>
        <end position="140"/>
    </location>
</feature>
<comment type="caution">
    <text evidence="6">The sequence shown here is derived from an EMBL/GenBank/DDBJ whole genome shotgun (WGS) entry which is preliminary data.</text>
</comment>
<evidence type="ECO:0000256" key="3">
    <source>
        <dbReference type="ARBA" id="ARBA00023242"/>
    </source>
</evidence>
<dbReference type="PANTHER" id="PTHR11467:SF109">
    <property type="entry name" value="H15 DOMAIN-CONTAINING PROTEIN"/>
    <property type="match status" value="1"/>
</dbReference>
<organism evidence="6 7">
    <name type="scientific">Striga asiatica</name>
    <name type="common">Asiatic witchweed</name>
    <name type="synonym">Buchnera asiatica</name>
    <dbReference type="NCBI Taxonomy" id="4170"/>
    <lineage>
        <taxon>Eukaryota</taxon>
        <taxon>Viridiplantae</taxon>
        <taxon>Streptophyta</taxon>
        <taxon>Embryophyta</taxon>
        <taxon>Tracheophyta</taxon>
        <taxon>Spermatophyta</taxon>
        <taxon>Magnoliopsida</taxon>
        <taxon>eudicotyledons</taxon>
        <taxon>Gunneridae</taxon>
        <taxon>Pentapetalae</taxon>
        <taxon>asterids</taxon>
        <taxon>lamiids</taxon>
        <taxon>Lamiales</taxon>
        <taxon>Orobanchaceae</taxon>
        <taxon>Buchnereae</taxon>
        <taxon>Striga</taxon>
    </lineage>
</organism>
<dbReference type="Pfam" id="PF00538">
    <property type="entry name" value="Linker_histone"/>
    <property type="match status" value="1"/>
</dbReference>
<keyword evidence="3" id="KW-0539">Nucleus</keyword>
<dbReference type="GO" id="GO:0031492">
    <property type="term" value="F:nucleosomal DNA binding"/>
    <property type="evidence" value="ECO:0007669"/>
    <property type="project" value="TreeGrafter"/>
</dbReference>
<feature type="region of interest" description="Disordered" evidence="4">
    <location>
        <begin position="1"/>
        <end position="23"/>
    </location>
</feature>
<sequence>MDCPIPLNPKSKTLVQNPKNHSTQRKAMENFRNIVFKLAESHPNAALTPSAKNLILERLDRFVSQYKTPDHPPYSAMIERAIRELNEKRGSSEDSISNFLVKEYDNLPWAHPSVLKHHLKTLCKSGDIIITNKKRYKLPGKTEIPVINSQRMEKKVERKPPRSKKRLKWDWERVKKKRLNRKPVLKLKINLRGKKIEAIAENQERKRVSEENVGNVASSADVDLNSNSQQQTVGPTEIIEPGASCTSTHEHPDPVDLNSRQQTEKNFDSQQQGIGSSEIMGPDDHQPELEKPNDLNSRQKTQKKFDSQQHRIGQLEITKPDASSACTDVQPELQKPEDLNFQQQAAIGRPEITDPSAASDPAQLENMSDLGLARVGPNSSEELLISDRARRQQRRWSMCPRERKSLVAMNSMELMTCQNQEENLSLDSSQLIISMQKDHESKVKSNGENASSALTDEQPELQKPEDLDLNSQQLAIGPPEVTEPEATVCMQSKHIGPEILGPPGPEQARLDYPPNLGPESKELVDSERARRQQRRWNMSRPEKKATSMELVISQNPDENNSPGSNLASVSEPKDEENNVKSKGGKKYNRKRKPDLLTLPILTNQEVPAQQDAIFQKEPRRSLRLRLAKPEVTNDANVVLALPSQDLGEKVEEGLLSEPLNKMPVNGLDEEKKMLMSLTDRSLTAAVGPINCTGLGGVPKHRPRGRLARSNAGLTQAA</sequence>
<dbReference type="OrthoDB" id="1110759at2759"/>
<feature type="compositionally biased region" description="Polar residues" evidence="4">
    <location>
        <begin position="446"/>
        <end position="455"/>
    </location>
</feature>
<dbReference type="SMART" id="SM00526">
    <property type="entry name" value="H15"/>
    <property type="match status" value="1"/>
</dbReference>
<dbReference type="PROSITE" id="PS51504">
    <property type="entry name" value="H15"/>
    <property type="match status" value="1"/>
</dbReference>
<dbReference type="GO" id="GO:0003690">
    <property type="term" value="F:double-stranded DNA binding"/>
    <property type="evidence" value="ECO:0007669"/>
    <property type="project" value="TreeGrafter"/>
</dbReference>
<evidence type="ECO:0000259" key="5">
    <source>
        <dbReference type="PROSITE" id="PS51504"/>
    </source>
</evidence>
<dbReference type="InterPro" id="IPR005818">
    <property type="entry name" value="Histone_H1/H5_H15"/>
</dbReference>
<dbReference type="PANTHER" id="PTHR11467">
    <property type="entry name" value="HISTONE H1"/>
    <property type="match status" value="1"/>
</dbReference>
<feature type="compositionally biased region" description="Polar residues" evidence="4">
    <location>
        <begin position="10"/>
        <end position="21"/>
    </location>
</feature>
<feature type="region of interest" description="Disordered" evidence="4">
    <location>
        <begin position="437"/>
        <end position="465"/>
    </location>
</feature>
<dbReference type="EMBL" id="BKCP01007070">
    <property type="protein sequence ID" value="GER44648.1"/>
    <property type="molecule type" value="Genomic_DNA"/>
</dbReference>
<dbReference type="InterPro" id="IPR036388">
    <property type="entry name" value="WH-like_DNA-bd_sf"/>
</dbReference>
<dbReference type="CDD" id="cd00073">
    <property type="entry name" value="H15"/>
    <property type="match status" value="1"/>
</dbReference>
<evidence type="ECO:0000313" key="6">
    <source>
        <dbReference type="EMBL" id="GER44648.1"/>
    </source>
</evidence>
<keyword evidence="2" id="KW-0238">DNA-binding</keyword>
<feature type="compositionally biased region" description="Polar residues" evidence="4">
    <location>
        <begin position="224"/>
        <end position="234"/>
    </location>
</feature>
<evidence type="ECO:0000313" key="7">
    <source>
        <dbReference type="Proteomes" id="UP000325081"/>
    </source>
</evidence>
<accession>A0A5A7QI97</accession>
<evidence type="ECO:0000256" key="1">
    <source>
        <dbReference type="ARBA" id="ARBA00004123"/>
    </source>
</evidence>
<feature type="compositionally biased region" description="Basic residues" evidence="4">
    <location>
        <begin position="582"/>
        <end position="591"/>
    </location>
</feature>
<protein>
    <submittedName>
        <fullName evidence="6">Histone H1/H5 family protein</fullName>
    </submittedName>
</protein>
<keyword evidence="7" id="KW-1185">Reference proteome</keyword>
<dbReference type="Gene3D" id="1.10.10.10">
    <property type="entry name" value="Winged helix-like DNA-binding domain superfamily/Winged helix DNA-binding domain"/>
    <property type="match status" value="1"/>
</dbReference>
<feature type="region of interest" description="Disordered" evidence="4">
    <location>
        <begin position="695"/>
        <end position="717"/>
    </location>
</feature>
<dbReference type="GO" id="GO:0045910">
    <property type="term" value="P:negative regulation of DNA recombination"/>
    <property type="evidence" value="ECO:0007669"/>
    <property type="project" value="TreeGrafter"/>
</dbReference>
<proteinExistence type="predicted"/>
<dbReference type="GO" id="GO:0006334">
    <property type="term" value="P:nucleosome assembly"/>
    <property type="evidence" value="ECO:0007669"/>
    <property type="project" value="InterPro"/>
</dbReference>
<dbReference type="SUPFAM" id="SSF46785">
    <property type="entry name" value="Winged helix' DNA-binding domain"/>
    <property type="match status" value="1"/>
</dbReference>
<dbReference type="AlphaFoldDB" id="A0A5A7QI97"/>
<feature type="region of interest" description="Disordered" evidence="4">
    <location>
        <begin position="495"/>
        <end position="591"/>
    </location>
</feature>
<feature type="compositionally biased region" description="Polar residues" evidence="4">
    <location>
        <begin position="552"/>
        <end position="568"/>
    </location>
</feature>
<dbReference type="InterPro" id="IPR036390">
    <property type="entry name" value="WH_DNA-bd_sf"/>
</dbReference>